<dbReference type="Proteomes" id="UP001177003">
    <property type="component" value="Chromosome 5"/>
</dbReference>
<evidence type="ECO:0000313" key="1">
    <source>
        <dbReference type="EMBL" id="CAI9284651.1"/>
    </source>
</evidence>
<organism evidence="1 2">
    <name type="scientific">Lactuca saligna</name>
    <name type="common">Willowleaf lettuce</name>
    <dbReference type="NCBI Taxonomy" id="75948"/>
    <lineage>
        <taxon>Eukaryota</taxon>
        <taxon>Viridiplantae</taxon>
        <taxon>Streptophyta</taxon>
        <taxon>Embryophyta</taxon>
        <taxon>Tracheophyta</taxon>
        <taxon>Spermatophyta</taxon>
        <taxon>Magnoliopsida</taxon>
        <taxon>eudicotyledons</taxon>
        <taxon>Gunneridae</taxon>
        <taxon>Pentapetalae</taxon>
        <taxon>asterids</taxon>
        <taxon>campanulids</taxon>
        <taxon>Asterales</taxon>
        <taxon>Asteraceae</taxon>
        <taxon>Cichorioideae</taxon>
        <taxon>Cichorieae</taxon>
        <taxon>Lactucinae</taxon>
        <taxon>Lactuca</taxon>
    </lineage>
</organism>
<name>A0AA36E692_LACSI</name>
<dbReference type="EMBL" id="OX465081">
    <property type="protein sequence ID" value="CAI9284651.1"/>
    <property type="molecule type" value="Genomic_DNA"/>
</dbReference>
<dbReference type="AlphaFoldDB" id="A0AA36E692"/>
<reference evidence="1" key="1">
    <citation type="submission" date="2023-04" db="EMBL/GenBank/DDBJ databases">
        <authorList>
            <person name="Vijverberg K."/>
            <person name="Xiong W."/>
            <person name="Schranz E."/>
        </authorList>
    </citation>
    <scope>NUCLEOTIDE SEQUENCE</scope>
</reference>
<proteinExistence type="predicted"/>
<gene>
    <name evidence="1" type="ORF">LSALG_LOCUS24167</name>
</gene>
<protein>
    <submittedName>
        <fullName evidence="1">Uncharacterized protein</fullName>
    </submittedName>
</protein>
<evidence type="ECO:0000313" key="2">
    <source>
        <dbReference type="Proteomes" id="UP001177003"/>
    </source>
</evidence>
<sequence>MVTPILPTNLGPNHPFSRSHNLTFPFLDTNIQKISFLHGFTRAFSAIHSRPSFSPFSETLIRRLVFSIFFKANFKLPFSIPFHEFFYSFSHFLRNQAASTTLNTPSSFHHQETLFSCFRCR</sequence>
<accession>A0AA36E692</accession>
<keyword evidence="2" id="KW-1185">Reference proteome</keyword>